<dbReference type="GO" id="GO:0009083">
    <property type="term" value="P:branched-chain amino acid catabolic process"/>
    <property type="evidence" value="ECO:0007669"/>
    <property type="project" value="UniProtKB-KW"/>
</dbReference>
<dbReference type="AlphaFoldDB" id="A0AAQ4ELJ8"/>
<keyword evidence="6 14" id="KW-0274">FAD</keyword>
<comment type="cofactor">
    <cofactor evidence="1 14">
        <name>FAD</name>
        <dbReference type="ChEBI" id="CHEBI:57692"/>
    </cofactor>
</comment>
<dbReference type="InterPro" id="IPR013786">
    <property type="entry name" value="AcylCoA_DH/ox_N"/>
</dbReference>
<dbReference type="Pfam" id="PF00441">
    <property type="entry name" value="Acyl-CoA_dh_1"/>
    <property type="match status" value="1"/>
</dbReference>
<evidence type="ECO:0000259" key="15">
    <source>
        <dbReference type="Pfam" id="PF00441"/>
    </source>
</evidence>
<evidence type="ECO:0000256" key="1">
    <source>
        <dbReference type="ARBA" id="ARBA00001974"/>
    </source>
</evidence>
<dbReference type="GO" id="GO:0050660">
    <property type="term" value="F:flavin adenine dinucleotide binding"/>
    <property type="evidence" value="ECO:0007669"/>
    <property type="project" value="InterPro"/>
</dbReference>
<evidence type="ECO:0000256" key="11">
    <source>
        <dbReference type="ARBA" id="ARBA00055070"/>
    </source>
</evidence>
<dbReference type="SUPFAM" id="SSF56645">
    <property type="entry name" value="Acyl-CoA dehydrogenase NM domain-like"/>
    <property type="match status" value="1"/>
</dbReference>
<comment type="similarity">
    <text evidence="3 14">Belongs to the acyl-CoA dehydrogenase family.</text>
</comment>
<dbReference type="EMBL" id="JARKHS020013834">
    <property type="protein sequence ID" value="KAK8775682.1"/>
    <property type="molecule type" value="Genomic_DNA"/>
</dbReference>
<comment type="function">
    <text evidence="11">Isobutyryl-CoA dehydrogenase which catalyzes the conversion of 2-methylpropanoyl-CoA to (2E)-2-methylpropenoyl-CoA in the valine catabolic pathway. To a lesser extent, also able to catalyze the oxidation of (2S)-2-methylbutanoyl-CoA.</text>
</comment>
<proteinExistence type="inferred from homology"/>
<evidence type="ECO:0000256" key="7">
    <source>
        <dbReference type="ARBA" id="ARBA00023002"/>
    </source>
</evidence>
<keyword evidence="5 14" id="KW-0285">Flavoprotein</keyword>
<organism evidence="18 19">
    <name type="scientific">Amblyomma americanum</name>
    <name type="common">Lone star tick</name>
    <dbReference type="NCBI Taxonomy" id="6943"/>
    <lineage>
        <taxon>Eukaryota</taxon>
        <taxon>Metazoa</taxon>
        <taxon>Ecdysozoa</taxon>
        <taxon>Arthropoda</taxon>
        <taxon>Chelicerata</taxon>
        <taxon>Arachnida</taxon>
        <taxon>Acari</taxon>
        <taxon>Parasitiformes</taxon>
        <taxon>Ixodida</taxon>
        <taxon>Ixodoidea</taxon>
        <taxon>Ixodidae</taxon>
        <taxon>Amblyomminae</taxon>
        <taxon>Amblyomma</taxon>
    </lineage>
</organism>
<dbReference type="PANTHER" id="PTHR43831">
    <property type="entry name" value="ISOBUTYRYL-COA DEHYDROGENASE"/>
    <property type="match status" value="1"/>
</dbReference>
<dbReference type="Gene3D" id="1.20.140.10">
    <property type="entry name" value="Butyryl-CoA Dehydrogenase, subunit A, domain 3"/>
    <property type="match status" value="1"/>
</dbReference>
<dbReference type="FunFam" id="1.20.140.10:FF:000001">
    <property type="entry name" value="Acyl-CoA dehydrogenase"/>
    <property type="match status" value="1"/>
</dbReference>
<evidence type="ECO:0000313" key="19">
    <source>
        <dbReference type="Proteomes" id="UP001321473"/>
    </source>
</evidence>
<evidence type="ECO:0000256" key="2">
    <source>
        <dbReference type="ARBA" id="ARBA00005109"/>
    </source>
</evidence>
<evidence type="ECO:0000256" key="4">
    <source>
        <dbReference type="ARBA" id="ARBA00022456"/>
    </source>
</evidence>
<feature type="domain" description="Acyl-CoA oxidase/dehydrogenase middle" evidence="16">
    <location>
        <begin position="127"/>
        <end position="220"/>
    </location>
</feature>
<dbReference type="GO" id="GO:0003853">
    <property type="term" value="F:short-chain 2-methyl fatty acyl-CoA dehydrogenase activity"/>
    <property type="evidence" value="ECO:0007669"/>
    <property type="project" value="UniProtKB-EC"/>
</dbReference>
<dbReference type="InterPro" id="IPR009075">
    <property type="entry name" value="AcylCo_DH/oxidase_C"/>
</dbReference>
<dbReference type="GO" id="GO:0005739">
    <property type="term" value="C:mitochondrion"/>
    <property type="evidence" value="ECO:0007669"/>
    <property type="project" value="TreeGrafter"/>
</dbReference>
<feature type="domain" description="Acyl-CoA dehydrogenase/oxidase C-terminal" evidence="15">
    <location>
        <begin position="232"/>
        <end position="370"/>
    </location>
</feature>
<comment type="catalytic activity">
    <reaction evidence="10">
        <text>2-methylpropanoyl-CoA + oxidized [electron-transfer flavoprotein] + H(+) = 2-methylpropenoyl-CoA + reduced [electron-transfer flavoprotein]</text>
        <dbReference type="Rhea" id="RHEA:44180"/>
        <dbReference type="Rhea" id="RHEA-COMP:10685"/>
        <dbReference type="Rhea" id="RHEA-COMP:10686"/>
        <dbReference type="ChEBI" id="CHEBI:15378"/>
        <dbReference type="ChEBI" id="CHEBI:57338"/>
        <dbReference type="ChEBI" id="CHEBI:57692"/>
        <dbReference type="ChEBI" id="CHEBI:58307"/>
        <dbReference type="ChEBI" id="CHEBI:62500"/>
        <dbReference type="EC" id="1.3.8.5"/>
    </reaction>
    <physiologicalReaction direction="left-to-right" evidence="10">
        <dbReference type="Rhea" id="RHEA:44181"/>
    </physiologicalReaction>
</comment>
<keyword evidence="4" id="KW-0101">Branched-chain amino acid catabolism</keyword>
<dbReference type="Pfam" id="PF02771">
    <property type="entry name" value="Acyl-CoA_dh_N"/>
    <property type="match status" value="1"/>
</dbReference>
<keyword evidence="7 14" id="KW-0560">Oxidoreductase</keyword>
<dbReference type="InterPro" id="IPR046373">
    <property type="entry name" value="Acyl-CoA_Oxase/DH_mid-dom_sf"/>
</dbReference>
<reference evidence="18 19" key="1">
    <citation type="journal article" date="2023" name="Arcadia Sci">
        <title>De novo assembly of a long-read Amblyomma americanum tick genome.</title>
        <authorList>
            <person name="Chou S."/>
            <person name="Poskanzer K.E."/>
            <person name="Rollins M."/>
            <person name="Thuy-Boun P.S."/>
        </authorList>
    </citation>
    <scope>NUCLEOTIDE SEQUENCE [LARGE SCALE GENOMIC DNA]</scope>
    <source>
        <strain evidence="18">F_SG_1</strain>
        <tissue evidence="18">Salivary glands</tissue>
    </source>
</reference>
<protein>
    <recommendedName>
        <fullName evidence="12">Isobutyryl-CoA dehydrogenase, mitochondrial</fullName>
    </recommendedName>
    <alternativeName>
        <fullName evidence="13">Acyl-CoA dehydrogenase family member 8</fullName>
    </alternativeName>
</protein>
<evidence type="ECO:0000256" key="10">
    <source>
        <dbReference type="ARBA" id="ARBA00052552"/>
    </source>
</evidence>
<name>A0AAQ4ELJ8_AMBAM</name>
<sequence>STALDATIGLSEEQIQMQKTASDFAEKEFLPYMQEWDEKEIFPVEAMRKAGELGFGGVYISDEYGGAGLSRLDASVIFEALAKGCVSTTAYITVHHMALWMIDQYGTHEQKQRWLPDLCSMEKCASYCLTEPGSGSDAASISTTAKRDGDDYILNGTKAFISGSGASEVYVVMCRTGGAGPKGISAVVVEKGTPGLSFGKKEKKLGWNSQPTRMVIFEDCRVPVSHRLGEEGQGFHIAMEGLNGGRINIASCSMGAAAASIDIVTEHMKVRKQFGKPLASFQHNQFCLARMATKLQAARLIVRNAAEAIDENRPEKVTMCCMAKLHGTEESFKITNQALQMLGGYGFIKEYPVQQYLRDLRAHLIIEGAHDRSQLGSNSRWRKRDALQFPCRNERGHADGDFQGHPEGVKTDRARHTKQLVCSPAVPTHDMPYSAAIRTCSHHCIARMEHTLHEMKVSKTCEAVHGGQQWV</sequence>
<dbReference type="Gene3D" id="2.40.110.10">
    <property type="entry name" value="Butyryl-CoA Dehydrogenase, subunit A, domain 2"/>
    <property type="match status" value="1"/>
</dbReference>
<comment type="pathway">
    <text evidence="2">Amino-acid degradation; L-valine degradation.</text>
</comment>
<comment type="caution">
    <text evidence="18">The sequence shown here is derived from an EMBL/GenBank/DDBJ whole genome shotgun (WGS) entry which is preliminary data.</text>
</comment>
<dbReference type="PANTHER" id="PTHR43831:SF1">
    <property type="entry name" value="ISOBUTYRYL-COA DEHYDROGENASE, MITOCHONDRIAL"/>
    <property type="match status" value="1"/>
</dbReference>
<gene>
    <name evidence="18" type="ORF">V5799_030975</name>
</gene>
<dbReference type="InterPro" id="IPR006089">
    <property type="entry name" value="Acyl-CoA_DH_CS"/>
</dbReference>
<keyword evidence="19" id="KW-1185">Reference proteome</keyword>
<feature type="domain" description="Acyl-CoA dehydrogenase/oxidase N-terminal" evidence="17">
    <location>
        <begin position="11"/>
        <end position="122"/>
    </location>
</feature>
<dbReference type="PROSITE" id="PS00072">
    <property type="entry name" value="ACYL_COA_DH_1"/>
    <property type="match status" value="1"/>
</dbReference>
<evidence type="ECO:0000256" key="6">
    <source>
        <dbReference type="ARBA" id="ARBA00022827"/>
    </source>
</evidence>
<evidence type="ECO:0000256" key="9">
    <source>
        <dbReference type="ARBA" id="ARBA00050268"/>
    </source>
</evidence>
<evidence type="ECO:0000256" key="8">
    <source>
        <dbReference type="ARBA" id="ARBA00049552"/>
    </source>
</evidence>
<dbReference type="Proteomes" id="UP001321473">
    <property type="component" value="Unassembled WGS sequence"/>
</dbReference>
<comment type="catalytic activity">
    <reaction evidence="9">
        <text>propanoyl-CoA + oxidized [electron-transfer flavoprotein] + H(+) = acryloyl-CoA + reduced [electron-transfer flavoprotein]</text>
        <dbReference type="Rhea" id="RHEA:31287"/>
        <dbReference type="Rhea" id="RHEA-COMP:10685"/>
        <dbReference type="Rhea" id="RHEA-COMP:10686"/>
        <dbReference type="ChEBI" id="CHEBI:15378"/>
        <dbReference type="ChEBI" id="CHEBI:57367"/>
        <dbReference type="ChEBI" id="CHEBI:57392"/>
        <dbReference type="ChEBI" id="CHEBI:57692"/>
        <dbReference type="ChEBI" id="CHEBI:58307"/>
    </reaction>
    <physiologicalReaction direction="left-to-right" evidence="9">
        <dbReference type="Rhea" id="RHEA:31288"/>
    </physiologicalReaction>
</comment>
<evidence type="ECO:0000256" key="12">
    <source>
        <dbReference type="ARBA" id="ARBA00071686"/>
    </source>
</evidence>
<dbReference type="SUPFAM" id="SSF47203">
    <property type="entry name" value="Acyl-CoA dehydrogenase C-terminal domain-like"/>
    <property type="match status" value="1"/>
</dbReference>
<dbReference type="InterPro" id="IPR009100">
    <property type="entry name" value="AcylCoA_DH/oxidase_NM_dom_sf"/>
</dbReference>
<accession>A0AAQ4ELJ8</accession>
<evidence type="ECO:0000256" key="5">
    <source>
        <dbReference type="ARBA" id="ARBA00022630"/>
    </source>
</evidence>
<feature type="non-terminal residue" evidence="18">
    <location>
        <position position="1"/>
    </location>
</feature>
<evidence type="ECO:0000259" key="17">
    <source>
        <dbReference type="Pfam" id="PF02771"/>
    </source>
</evidence>
<dbReference type="InterPro" id="IPR052547">
    <property type="entry name" value="Mito_Isobutyryl-CoADH"/>
</dbReference>
<dbReference type="InterPro" id="IPR006091">
    <property type="entry name" value="Acyl-CoA_Oxase/DH_mid-dom"/>
</dbReference>
<comment type="catalytic activity">
    <reaction evidence="8">
        <text>(2S)-2-methylbutanoyl-CoA + oxidized [electron-transfer flavoprotein] + H(+) = (2E)-2-methylbut-2-enoyl-CoA + reduced [electron-transfer flavoprotein]</text>
        <dbReference type="Rhea" id="RHEA:48256"/>
        <dbReference type="Rhea" id="RHEA-COMP:10685"/>
        <dbReference type="Rhea" id="RHEA-COMP:10686"/>
        <dbReference type="ChEBI" id="CHEBI:15378"/>
        <dbReference type="ChEBI" id="CHEBI:57337"/>
        <dbReference type="ChEBI" id="CHEBI:57692"/>
        <dbReference type="ChEBI" id="CHEBI:58307"/>
        <dbReference type="ChEBI" id="CHEBI:88166"/>
    </reaction>
    <physiologicalReaction direction="left-to-right" evidence="8">
        <dbReference type="Rhea" id="RHEA:48257"/>
    </physiologicalReaction>
</comment>
<evidence type="ECO:0000256" key="13">
    <source>
        <dbReference type="ARBA" id="ARBA00076026"/>
    </source>
</evidence>
<dbReference type="FunFam" id="2.40.110.10:FF:000001">
    <property type="entry name" value="Acyl-CoA dehydrogenase, mitochondrial"/>
    <property type="match status" value="1"/>
</dbReference>
<dbReference type="InterPro" id="IPR037069">
    <property type="entry name" value="AcylCoA_DH/ox_N_sf"/>
</dbReference>
<evidence type="ECO:0000259" key="16">
    <source>
        <dbReference type="Pfam" id="PF02770"/>
    </source>
</evidence>
<evidence type="ECO:0000256" key="14">
    <source>
        <dbReference type="RuleBase" id="RU362125"/>
    </source>
</evidence>
<dbReference type="InterPro" id="IPR036250">
    <property type="entry name" value="AcylCo_DH-like_C"/>
</dbReference>
<dbReference type="Gene3D" id="1.10.540.10">
    <property type="entry name" value="Acyl-CoA dehydrogenase/oxidase, N-terminal domain"/>
    <property type="match status" value="1"/>
</dbReference>
<evidence type="ECO:0000313" key="18">
    <source>
        <dbReference type="EMBL" id="KAK8775682.1"/>
    </source>
</evidence>
<evidence type="ECO:0000256" key="3">
    <source>
        <dbReference type="ARBA" id="ARBA00009347"/>
    </source>
</evidence>
<dbReference type="Pfam" id="PF02770">
    <property type="entry name" value="Acyl-CoA_dh_M"/>
    <property type="match status" value="1"/>
</dbReference>